<accession>A0ABX8KX55</accession>
<evidence type="ECO:0000313" key="3">
    <source>
        <dbReference type="EMBL" id="QXB19385.1"/>
    </source>
</evidence>
<gene>
    <name evidence="3" type="ORF">I6L55_04800</name>
</gene>
<name>A0ABX8KX55_9CORY</name>
<evidence type="ECO:0000256" key="2">
    <source>
        <dbReference type="SAM" id="SignalP"/>
    </source>
</evidence>
<keyword evidence="2" id="KW-0732">Signal</keyword>
<dbReference type="Proteomes" id="UP000683520">
    <property type="component" value="Chromosome"/>
</dbReference>
<protein>
    <submittedName>
        <fullName evidence="3">Uncharacterized protein</fullName>
    </submittedName>
</protein>
<reference evidence="3 4" key="1">
    <citation type="submission" date="2021-06" db="EMBL/GenBank/DDBJ databases">
        <title>FDA dAtabase for Regulatory Grade micrObial Sequences (FDA-ARGOS): Supporting development and validation of Infectious Disease Dx tests.</title>
        <authorList>
            <person name="Sproer C."/>
            <person name="Gronow S."/>
            <person name="Severitt S."/>
            <person name="Schroder I."/>
            <person name="Tallon L."/>
            <person name="Sadzewicz L."/>
            <person name="Zhao X."/>
            <person name="Boylan J."/>
            <person name="Ott S."/>
            <person name="Bowen H."/>
            <person name="Vavikolanu K."/>
            <person name="Mehta A."/>
            <person name="Aluvathingal J."/>
            <person name="Nadendla S."/>
            <person name="Lowell S."/>
            <person name="Myers T."/>
            <person name="Yan Y."/>
        </authorList>
    </citation>
    <scope>NUCLEOTIDE SEQUENCE [LARGE SCALE GENOMIC DNA]</scope>
    <source>
        <strain evidence="3 4">FDAARGOS 1425</strain>
    </source>
</reference>
<sequence>MKNAHLKKRAMAALISSTLIAGTAVSVAPDALALTYTGSSAQIVGAYQSLSEQELRQFYSDGYKDLRNQPFDVNTFVLPNEVASGWCIDWGIDNPWNNEIGGYEVRKLTGASGRFGDGLGINDDVRLAAINVTKSLIKDYEQYQKNPSSNLVYQIQTKNRILQALLSNNLGSLNEIRGYFHQNRLNKYLFSSLTGFDIIWKRQDVQGDGTPNYVLVKNANFQTVKENYTEGEYVTVLVPKNYNLNLNPKKHWTFQRIITIVQPGLPGPKPPPQKEIIEETTTIPQDPSTVTTTETLPAHKTTTTVTDTPRTVTATYTHPEVTVTERKELPTAYTTVRTTRPRQTVTETVKATPVVTTTTEVVGGETVTKKVTETPAPKTVTSTVEGEPTTVTETISDTPVVVTKPATTVTATHWSTPTRTTVVDVPGTTVTTTKTETPKPVTTTNKVTLTENYYTEKIYESVKEIHEYYYFAGFTKKDKSKEIELPGGIKGSWTFEVTKGRDIVIVERTEDGKLIITPKPGFEGEGDVEILITDERGNQYIYRVKVSDTITVKTQTNVTVNNFFYTLNPNGENRVKVIPLNPGDKIKKRVYIDENGVEHEVVPGSIKVVQDEQGVKVEVTDTNLRGQVVVTTVDESGNERENIVTIENTTSKFEVVREILSTSTAIVERRGGTFKIVEGEDLVDIKEGDNDTWVITPKNKDREGKVVVVFTDKNGVEYKYTIDIKKDVHSGPRIRNYEIQSNGSVNIERSNEWDIKVISGDVDVTEERGKLGEDGADKDVWTVKPNEGFTGEAIIHIVDKKTGTLIGVWKIQVNPAQDFDGFDFKELEPRNIVDRAVVDLTLGYSIKDAEGRASNRFTFDVDEKFDSFDKMLEHYKTVYKDIIDFEKSKIAEDGDWKLVFKPGAKGQVQVLETALNFKDDANGKYEKITKFTYNVSPAPVRNLEYDVTSDNVLELEGKNLRVVDDNKDEAKKLVVDENSLPTGDTKSVKIEFNRNADGKIVLENLTDEGFVFERYTINVTPGRDAEVKPLVREMAWNATARIPGAKDDEAVINEGKDLVKVERDEKNDQFIITGLPDKTGLVKIQVKDARGVWAEYHLNMVAPKSGESTYTVSTNSEFRATLVNGKNSFLLVEGGEFFQEPKTTDGEWILKPKADAAGKTGVVEERDSNGSVLNRYTVNVVQGRVSTNRQQRSVIPVTGYTDIPPMKNGGKFFITSGSEYVTTSTVDGNFRVTAKPDTVGQVIRVEERDGEGTVLRTILLDIVPVDTAESGTLVSNGKSTGTNKDLPEITYTNNPTTGTITITLPDGVKSFVPVENGGKVKSVKEKDGKVVVETDLGAPGDSLNYVLVDKNGNQSYVRNLKLKVNVTGETDNQTTKGSSELDGKCIAGIVGMTAPLLLAIPLGILSQVQIPGLEQVSAQVNAAIRQANDQIQRGLGIHDDDRARRAAGIQGAFAIENPQMIGLAAGALGAITLGLLAVDGVMRACGAGEYTSSYMVGKATGNETLMKGSSDKMPESKDKGTEENKPAEDK</sequence>
<keyword evidence="4" id="KW-1185">Reference proteome</keyword>
<feature type="region of interest" description="Disordered" evidence="1">
    <location>
        <begin position="1502"/>
        <end position="1530"/>
    </location>
</feature>
<feature type="signal peptide" evidence="2">
    <location>
        <begin position="1"/>
        <end position="21"/>
    </location>
</feature>
<dbReference type="GeneID" id="92749500"/>
<feature type="compositionally biased region" description="Basic and acidic residues" evidence="1">
    <location>
        <begin position="1509"/>
        <end position="1530"/>
    </location>
</feature>
<dbReference type="RefSeq" id="WP_143028440.1">
    <property type="nucleotide sequence ID" value="NZ_CP047198.1"/>
</dbReference>
<evidence type="ECO:0000313" key="4">
    <source>
        <dbReference type="Proteomes" id="UP000683520"/>
    </source>
</evidence>
<dbReference type="EMBL" id="CP077302">
    <property type="protein sequence ID" value="QXB19385.1"/>
    <property type="molecule type" value="Genomic_DNA"/>
</dbReference>
<evidence type="ECO:0000256" key="1">
    <source>
        <dbReference type="SAM" id="MobiDB-lite"/>
    </source>
</evidence>
<feature type="chain" id="PRO_5045737808" evidence="2">
    <location>
        <begin position="22"/>
        <end position="1530"/>
    </location>
</feature>
<organism evidence="3 4">
    <name type="scientific">Corynebacterium coyleae</name>
    <dbReference type="NCBI Taxonomy" id="53374"/>
    <lineage>
        <taxon>Bacteria</taxon>
        <taxon>Bacillati</taxon>
        <taxon>Actinomycetota</taxon>
        <taxon>Actinomycetes</taxon>
        <taxon>Mycobacteriales</taxon>
        <taxon>Corynebacteriaceae</taxon>
        <taxon>Corynebacterium</taxon>
    </lineage>
</organism>
<proteinExistence type="predicted"/>